<evidence type="ECO:0000256" key="2">
    <source>
        <dbReference type="ARBA" id="ARBA00022475"/>
    </source>
</evidence>
<proteinExistence type="predicted"/>
<keyword evidence="2" id="KW-1003">Cell membrane</keyword>
<feature type="transmembrane region" description="Helical" evidence="7">
    <location>
        <begin position="341"/>
        <end position="361"/>
    </location>
</feature>
<dbReference type="PANTHER" id="PTHR33529">
    <property type="entry name" value="SLR0882 PROTEIN-RELATED"/>
    <property type="match status" value="1"/>
</dbReference>
<comment type="caution">
    <text evidence="8">The sequence shown here is derived from an EMBL/GenBank/DDBJ whole genome shotgun (WGS) entry which is preliminary data.</text>
</comment>
<feature type="region of interest" description="Disordered" evidence="6">
    <location>
        <begin position="370"/>
        <end position="398"/>
    </location>
</feature>
<accession>A0ABT1VXB7</accession>
<name>A0ABT1VXB7_9PROT</name>
<evidence type="ECO:0000313" key="9">
    <source>
        <dbReference type="Proteomes" id="UP001524547"/>
    </source>
</evidence>
<evidence type="ECO:0000256" key="7">
    <source>
        <dbReference type="SAM" id="Phobius"/>
    </source>
</evidence>
<evidence type="ECO:0000256" key="3">
    <source>
        <dbReference type="ARBA" id="ARBA00022692"/>
    </source>
</evidence>
<reference evidence="8 9" key="1">
    <citation type="submission" date="2022-06" db="EMBL/GenBank/DDBJ databases">
        <title>Rhizosaccharibacter gen. nov. sp. nov. KSS12, endophytic bacteria isolated from sugarcane.</title>
        <authorList>
            <person name="Pitiwittayakul N."/>
        </authorList>
    </citation>
    <scope>NUCLEOTIDE SEQUENCE [LARGE SCALE GENOMIC DNA]</scope>
    <source>
        <strain evidence="8 9">KSS12</strain>
    </source>
</reference>
<sequence>MFAFPASRLDRYVMRQLLGALLATTGGLAALIWLTQSLRFVGLVVDRGLSLRVFLQLTGLLIPGFIAVILPLTTFLVTQFIYNRLSGDREITVMQAAGLSPGAIARPALMAASLSVVLCYALNVWIVPASYHAFREYEFEIRNKMAAFLLQDGVFTRVSDTMTVYVRSRDPDGTLRGILVEDDRQKNSRATIIAEHGTLGTVGDTPRVVLYNGSREEIDRKTGRLNVLTFKRNTVDLASSSKSDDQRYADAAEMSIGELLHPDPRVVMDRDRGKFAVEAHRRLSAPLTALSFALVALVGVLMGGFSRHGNVVRPLVAILVVVGVVALGLVVQNIAARSPALIPLVWLQATLPGLICGWVLLRSTLRDPAPGAAGGPGSAARGRREPSMPGARPAARGA</sequence>
<comment type="subcellular location">
    <subcellularLocation>
        <location evidence="1">Cell membrane</location>
        <topology evidence="1">Multi-pass membrane protein</topology>
    </subcellularLocation>
</comment>
<organism evidence="8 9">
    <name type="scientific">Rhizosaccharibacter radicis</name>
    <dbReference type="NCBI Taxonomy" id="2782605"/>
    <lineage>
        <taxon>Bacteria</taxon>
        <taxon>Pseudomonadati</taxon>
        <taxon>Pseudomonadota</taxon>
        <taxon>Alphaproteobacteria</taxon>
        <taxon>Acetobacterales</taxon>
        <taxon>Acetobacteraceae</taxon>
        <taxon>Rhizosaccharibacter</taxon>
    </lineage>
</organism>
<dbReference type="PANTHER" id="PTHR33529:SF6">
    <property type="entry name" value="YJGP_YJGQ FAMILY PERMEASE"/>
    <property type="match status" value="1"/>
</dbReference>
<evidence type="ECO:0000256" key="5">
    <source>
        <dbReference type="ARBA" id="ARBA00023136"/>
    </source>
</evidence>
<evidence type="ECO:0000256" key="1">
    <source>
        <dbReference type="ARBA" id="ARBA00004651"/>
    </source>
</evidence>
<evidence type="ECO:0000256" key="6">
    <source>
        <dbReference type="SAM" id="MobiDB-lite"/>
    </source>
</evidence>
<dbReference type="RefSeq" id="WP_422919731.1">
    <property type="nucleotide sequence ID" value="NZ_JAMZEJ010000005.1"/>
</dbReference>
<dbReference type="InterPro" id="IPR005495">
    <property type="entry name" value="LptG/LptF_permease"/>
</dbReference>
<feature type="transmembrane region" description="Helical" evidence="7">
    <location>
        <begin position="283"/>
        <end position="303"/>
    </location>
</feature>
<keyword evidence="9" id="KW-1185">Reference proteome</keyword>
<feature type="transmembrane region" description="Helical" evidence="7">
    <location>
        <begin position="54"/>
        <end position="82"/>
    </location>
</feature>
<feature type="transmembrane region" description="Helical" evidence="7">
    <location>
        <begin position="315"/>
        <end position="335"/>
    </location>
</feature>
<dbReference type="Pfam" id="PF03739">
    <property type="entry name" value="LptF_LptG"/>
    <property type="match status" value="1"/>
</dbReference>
<feature type="transmembrane region" description="Helical" evidence="7">
    <location>
        <begin position="103"/>
        <end position="126"/>
    </location>
</feature>
<keyword evidence="3 7" id="KW-0812">Transmembrane</keyword>
<keyword evidence="4 7" id="KW-1133">Transmembrane helix</keyword>
<dbReference type="NCBIfam" id="TIGR04407">
    <property type="entry name" value="LptF_YjgP"/>
    <property type="match status" value="1"/>
</dbReference>
<evidence type="ECO:0000256" key="4">
    <source>
        <dbReference type="ARBA" id="ARBA00022989"/>
    </source>
</evidence>
<protein>
    <submittedName>
        <fullName evidence="8">LPS export ABC transporter permease LptF</fullName>
    </submittedName>
</protein>
<dbReference type="InterPro" id="IPR030922">
    <property type="entry name" value="LptF"/>
</dbReference>
<keyword evidence="5 7" id="KW-0472">Membrane</keyword>
<feature type="transmembrane region" description="Helical" evidence="7">
    <location>
        <begin position="12"/>
        <end position="34"/>
    </location>
</feature>
<gene>
    <name evidence="8" type="primary">lptF</name>
    <name evidence="8" type="ORF">NFI88_09060</name>
</gene>
<evidence type="ECO:0000313" key="8">
    <source>
        <dbReference type="EMBL" id="MCQ8240984.1"/>
    </source>
</evidence>
<dbReference type="EMBL" id="JAMZEJ010000005">
    <property type="protein sequence ID" value="MCQ8240984.1"/>
    <property type="molecule type" value="Genomic_DNA"/>
</dbReference>
<dbReference type="Proteomes" id="UP001524547">
    <property type="component" value="Unassembled WGS sequence"/>
</dbReference>